<evidence type="ECO:0000256" key="1">
    <source>
        <dbReference type="SAM" id="MobiDB-lite"/>
    </source>
</evidence>
<keyword evidence="3" id="KW-1185">Reference proteome</keyword>
<feature type="compositionally biased region" description="Low complexity" evidence="1">
    <location>
        <begin position="1"/>
        <end position="16"/>
    </location>
</feature>
<name>A0ABQ7MP21_BRACM</name>
<organism evidence="2 3">
    <name type="scientific">Brassica rapa subsp. trilocularis</name>
    <dbReference type="NCBI Taxonomy" id="1813537"/>
    <lineage>
        <taxon>Eukaryota</taxon>
        <taxon>Viridiplantae</taxon>
        <taxon>Streptophyta</taxon>
        <taxon>Embryophyta</taxon>
        <taxon>Tracheophyta</taxon>
        <taxon>Spermatophyta</taxon>
        <taxon>Magnoliopsida</taxon>
        <taxon>eudicotyledons</taxon>
        <taxon>Gunneridae</taxon>
        <taxon>Pentapetalae</taxon>
        <taxon>rosids</taxon>
        <taxon>malvids</taxon>
        <taxon>Brassicales</taxon>
        <taxon>Brassicaceae</taxon>
        <taxon>Brassiceae</taxon>
        <taxon>Brassica</taxon>
    </lineage>
</organism>
<dbReference type="EMBL" id="JADBGQ010000004">
    <property type="protein sequence ID" value="KAG5400437.1"/>
    <property type="molecule type" value="Genomic_DNA"/>
</dbReference>
<feature type="region of interest" description="Disordered" evidence="1">
    <location>
        <begin position="1"/>
        <end position="47"/>
    </location>
</feature>
<sequence length="128" mass="14557">MDSEESSNFSYSGGSSRFLADYDQDETRASSIQSRRRELRGRDEDRIVDPTRRAGELDCSLDPTHRAGELDCSFGPTRRAGELDCLFGLPRHWGDGRILIFGFCSISFLIRETFSTFVVRFSKVVKSF</sequence>
<proteinExistence type="predicted"/>
<comment type="caution">
    <text evidence="2">The sequence shown here is derived from an EMBL/GenBank/DDBJ whole genome shotgun (WGS) entry which is preliminary data.</text>
</comment>
<accession>A0ABQ7MP21</accession>
<dbReference type="Proteomes" id="UP000823674">
    <property type="component" value="Chromosome A04"/>
</dbReference>
<protein>
    <submittedName>
        <fullName evidence="2">Uncharacterized protein</fullName>
    </submittedName>
</protein>
<evidence type="ECO:0000313" key="3">
    <source>
        <dbReference type="Proteomes" id="UP000823674"/>
    </source>
</evidence>
<reference evidence="2 3" key="1">
    <citation type="submission" date="2021-03" db="EMBL/GenBank/DDBJ databases">
        <authorList>
            <person name="King G.J."/>
            <person name="Bancroft I."/>
            <person name="Baten A."/>
            <person name="Bloomfield J."/>
            <person name="Borpatragohain P."/>
            <person name="He Z."/>
            <person name="Irish N."/>
            <person name="Irwin J."/>
            <person name="Liu K."/>
            <person name="Mauleon R.P."/>
            <person name="Moore J."/>
            <person name="Morris R."/>
            <person name="Ostergaard L."/>
            <person name="Wang B."/>
            <person name="Wells R."/>
        </authorList>
    </citation>
    <scope>NUCLEOTIDE SEQUENCE [LARGE SCALE GENOMIC DNA]</scope>
    <source>
        <strain evidence="2">R-o-18</strain>
        <tissue evidence="2">Leaf</tissue>
    </source>
</reference>
<gene>
    <name evidence="2" type="primary">A04p010600.1_BraROA</name>
    <name evidence="2" type="ORF">IGI04_015044</name>
</gene>
<evidence type="ECO:0000313" key="2">
    <source>
        <dbReference type="EMBL" id="KAG5400437.1"/>
    </source>
</evidence>